<evidence type="ECO:0000313" key="2">
    <source>
        <dbReference type="Proteomes" id="UP000029554"/>
    </source>
</evidence>
<accession>A0A095SUK3</accession>
<reference evidence="1 2" key="1">
    <citation type="submission" date="2014-09" db="EMBL/GenBank/DDBJ databases">
        <title>Whole Genome Shotgun of Flavobacterium aquatile LMG 4008.</title>
        <authorList>
            <person name="Gale A.N."/>
            <person name="Pipes S.E."/>
            <person name="Newman J.D."/>
        </authorList>
    </citation>
    <scope>NUCLEOTIDE SEQUENCE [LARGE SCALE GENOMIC DNA]</scope>
    <source>
        <strain evidence="1 2">LMG 4008</strain>
    </source>
</reference>
<comment type="caution">
    <text evidence="1">The sequence shown here is derived from an EMBL/GenBank/DDBJ whole genome shotgun (WGS) entry which is preliminary data.</text>
</comment>
<dbReference type="AlphaFoldDB" id="A0A095SUK3"/>
<gene>
    <name evidence="1" type="ORF">LG45_08295</name>
</gene>
<dbReference type="STRING" id="1453498.LG45_08295"/>
<keyword evidence="2" id="KW-1185">Reference proteome</keyword>
<name>A0A095SUK3_9FLAO</name>
<sequence>MVIAYDKNMKEDKYLIAVENLFKAIDIAVNSLHKYPQERLGDDFIDFYKGLKNKILNHEIKFKNLKSHKYNIEAVFTYFQECSGPDVEYFWKQIKDANLPFTRKNRLQKILKRKRIINAIEYDFVTDIIVPYHQEGMITEEEVILLNTYLGNFENRKKNKV</sequence>
<protein>
    <submittedName>
        <fullName evidence="1">Uncharacterized protein</fullName>
    </submittedName>
</protein>
<dbReference type="Proteomes" id="UP000029554">
    <property type="component" value="Unassembled WGS sequence"/>
</dbReference>
<evidence type="ECO:0000313" key="1">
    <source>
        <dbReference type="EMBL" id="KGD68277.1"/>
    </source>
</evidence>
<organism evidence="1 2">
    <name type="scientific">Flavobacterium aquatile LMG 4008 = ATCC 11947</name>
    <dbReference type="NCBI Taxonomy" id="1453498"/>
    <lineage>
        <taxon>Bacteria</taxon>
        <taxon>Pseudomonadati</taxon>
        <taxon>Bacteroidota</taxon>
        <taxon>Flavobacteriia</taxon>
        <taxon>Flavobacteriales</taxon>
        <taxon>Flavobacteriaceae</taxon>
        <taxon>Flavobacterium</taxon>
    </lineage>
</organism>
<dbReference type="EMBL" id="JRHH01000003">
    <property type="protein sequence ID" value="KGD68277.1"/>
    <property type="molecule type" value="Genomic_DNA"/>
</dbReference>
<proteinExistence type="predicted"/>
<dbReference type="eggNOG" id="ENOG5032Q60">
    <property type="taxonomic scope" value="Bacteria"/>
</dbReference>